<organism evidence="2">
    <name type="scientific">marine metagenome</name>
    <dbReference type="NCBI Taxonomy" id="408172"/>
    <lineage>
        <taxon>unclassified sequences</taxon>
        <taxon>metagenomes</taxon>
        <taxon>ecological metagenomes</taxon>
    </lineage>
</organism>
<reference evidence="2" key="1">
    <citation type="submission" date="2018-05" db="EMBL/GenBank/DDBJ databases">
        <authorList>
            <person name="Lanie J.A."/>
            <person name="Ng W.-L."/>
            <person name="Kazmierczak K.M."/>
            <person name="Andrzejewski T.M."/>
            <person name="Davidsen T.M."/>
            <person name="Wayne K.J."/>
            <person name="Tettelin H."/>
            <person name="Glass J.I."/>
            <person name="Rusch D."/>
            <person name="Podicherti R."/>
            <person name="Tsui H.-C.T."/>
            <person name="Winkler M.E."/>
        </authorList>
    </citation>
    <scope>NUCLEOTIDE SEQUENCE</scope>
</reference>
<dbReference type="InterPro" id="IPR032096">
    <property type="entry name" value="DUF4815"/>
</dbReference>
<feature type="domain" description="DUF4815" evidence="1">
    <location>
        <begin position="76"/>
        <end position="314"/>
    </location>
</feature>
<accession>A0A382I8Z7</accession>
<feature type="non-terminal residue" evidence="2">
    <location>
        <position position="449"/>
    </location>
</feature>
<evidence type="ECO:0000313" key="2">
    <source>
        <dbReference type="EMBL" id="SVB96096.1"/>
    </source>
</evidence>
<proteinExistence type="predicted"/>
<sequence>QRDNFYDHGRIQLTGTAPTGRILIIFNYFTHSGAGYLSTDSYTAATGYDDVPTFTSPTTGNIVELRDCIDFRPRRDDGAVTLSGIELPYPNLNWQADYSYYQPRIDIIYLSKGKKFGVHQGVSSDNPVPPYKLDNTMSLWELRIPAYTFKPSDVVIKYIENKRYTMKDIGKLEKRLNHVEYYTALTLLEKDAEALVIKDAAGLDRFKNGILVDDFAGHSIGDVRNADYKCAVDYQSRELRPSFLSNMADLTYISGSSTGVQKTGDLITLPYTTTALVSQTQATSFTSVNPFDVQHWMGVLNLSPSSDMWVAKNNRPEVIVNATGENDAWEMLAGLGWGSQWSDWQDIGTGRNERVVARGEAGWQGRALVQRQTFAIDQLQSRQGIRTEIVGSDSVNQSLGERVIDLSVLPFIRAQVITVSATGLKPNTLVYPFFDKTSIASYCTPSGGS</sequence>
<dbReference type="AlphaFoldDB" id="A0A382I8Z7"/>
<evidence type="ECO:0000259" key="1">
    <source>
        <dbReference type="Pfam" id="PF16075"/>
    </source>
</evidence>
<dbReference type="EMBL" id="UINC01065933">
    <property type="protein sequence ID" value="SVB96096.1"/>
    <property type="molecule type" value="Genomic_DNA"/>
</dbReference>
<gene>
    <name evidence="2" type="ORF">METZ01_LOCUS248950</name>
</gene>
<feature type="non-terminal residue" evidence="2">
    <location>
        <position position="1"/>
    </location>
</feature>
<protein>
    <recommendedName>
        <fullName evidence="1">DUF4815 domain-containing protein</fullName>
    </recommendedName>
</protein>
<name>A0A382I8Z7_9ZZZZ</name>
<dbReference type="Pfam" id="PF16075">
    <property type="entry name" value="DUF4815"/>
    <property type="match status" value="1"/>
</dbReference>